<proteinExistence type="predicted"/>
<dbReference type="SMR" id="A2FEB6"/>
<protein>
    <submittedName>
        <fullName evidence="3">Uncharacterized protein, putative</fullName>
    </submittedName>
</protein>
<evidence type="ECO:0000313" key="3">
    <source>
        <dbReference type="EMBL" id="EAX96756.1"/>
    </source>
</evidence>
<sequence>MHRTYRGKLEEEIRRTPKKEEPEELYEAPVADYKNAAEELQAENIQLENEIKELKIKISEEKKNYNQELDELFAESREIQQSKEKDENEIHEKMRIVRKQLDEIAEWYNDTDKIESDLQEAQDTASQIENEKKIICSVLDDFISIAQSIKDGHTNTSLLTSKFIQPMQSCKHAPALRKEFINLKSIMIQKAYRLPQNIGDLQDY</sequence>
<feature type="coiled-coil region" evidence="1">
    <location>
        <begin position="30"/>
        <end position="131"/>
    </location>
</feature>
<gene>
    <name evidence="3" type="ORF">TVAG_288560</name>
</gene>
<dbReference type="Proteomes" id="UP000001542">
    <property type="component" value="Unassembled WGS sequence"/>
</dbReference>
<organism evidence="3 4">
    <name type="scientific">Trichomonas vaginalis (strain ATCC PRA-98 / G3)</name>
    <dbReference type="NCBI Taxonomy" id="412133"/>
    <lineage>
        <taxon>Eukaryota</taxon>
        <taxon>Metamonada</taxon>
        <taxon>Parabasalia</taxon>
        <taxon>Trichomonadida</taxon>
        <taxon>Trichomonadidae</taxon>
        <taxon>Trichomonas</taxon>
    </lineage>
</organism>
<accession>A2FEB6</accession>
<evidence type="ECO:0000256" key="1">
    <source>
        <dbReference type="SAM" id="Coils"/>
    </source>
</evidence>
<dbReference type="RefSeq" id="XP_001309686.1">
    <property type="nucleotide sequence ID" value="XM_001309685.1"/>
</dbReference>
<feature type="compositionally biased region" description="Basic and acidic residues" evidence="2">
    <location>
        <begin position="7"/>
        <end position="21"/>
    </location>
</feature>
<reference evidence="3" key="1">
    <citation type="submission" date="2006-10" db="EMBL/GenBank/DDBJ databases">
        <authorList>
            <person name="Amadeo P."/>
            <person name="Zhao Q."/>
            <person name="Wortman J."/>
            <person name="Fraser-Liggett C."/>
            <person name="Carlton J."/>
        </authorList>
    </citation>
    <scope>NUCLEOTIDE SEQUENCE</scope>
    <source>
        <strain evidence="3">G3</strain>
    </source>
</reference>
<feature type="region of interest" description="Disordered" evidence="2">
    <location>
        <begin position="1"/>
        <end position="27"/>
    </location>
</feature>
<name>A2FEB6_TRIV3</name>
<keyword evidence="4" id="KW-1185">Reference proteome</keyword>
<dbReference type="VEuPathDB" id="TrichDB:TVAGG3_0545720"/>
<dbReference type="InParanoid" id="A2FEB6"/>
<evidence type="ECO:0000313" key="4">
    <source>
        <dbReference type="Proteomes" id="UP000001542"/>
    </source>
</evidence>
<evidence type="ECO:0000256" key="2">
    <source>
        <dbReference type="SAM" id="MobiDB-lite"/>
    </source>
</evidence>
<dbReference type="VEuPathDB" id="TrichDB:TVAG_288560"/>
<dbReference type="AlphaFoldDB" id="A2FEB6"/>
<reference evidence="3" key="2">
    <citation type="journal article" date="2007" name="Science">
        <title>Draft genome sequence of the sexually transmitted pathogen Trichomonas vaginalis.</title>
        <authorList>
            <person name="Carlton J.M."/>
            <person name="Hirt R.P."/>
            <person name="Silva J.C."/>
            <person name="Delcher A.L."/>
            <person name="Schatz M."/>
            <person name="Zhao Q."/>
            <person name="Wortman J.R."/>
            <person name="Bidwell S.L."/>
            <person name="Alsmark U.C.M."/>
            <person name="Besteiro S."/>
            <person name="Sicheritz-Ponten T."/>
            <person name="Noel C.J."/>
            <person name="Dacks J.B."/>
            <person name="Foster P.G."/>
            <person name="Simillion C."/>
            <person name="Van de Peer Y."/>
            <person name="Miranda-Saavedra D."/>
            <person name="Barton G.J."/>
            <person name="Westrop G.D."/>
            <person name="Mueller S."/>
            <person name="Dessi D."/>
            <person name="Fiori P.L."/>
            <person name="Ren Q."/>
            <person name="Paulsen I."/>
            <person name="Zhang H."/>
            <person name="Bastida-Corcuera F.D."/>
            <person name="Simoes-Barbosa A."/>
            <person name="Brown M.T."/>
            <person name="Hayes R.D."/>
            <person name="Mukherjee M."/>
            <person name="Okumura C.Y."/>
            <person name="Schneider R."/>
            <person name="Smith A.J."/>
            <person name="Vanacova S."/>
            <person name="Villalvazo M."/>
            <person name="Haas B.J."/>
            <person name="Pertea M."/>
            <person name="Feldblyum T.V."/>
            <person name="Utterback T.R."/>
            <person name="Shu C.L."/>
            <person name="Osoegawa K."/>
            <person name="de Jong P.J."/>
            <person name="Hrdy I."/>
            <person name="Horvathova L."/>
            <person name="Zubacova Z."/>
            <person name="Dolezal P."/>
            <person name="Malik S.B."/>
            <person name="Logsdon J.M. Jr."/>
            <person name="Henze K."/>
            <person name="Gupta A."/>
            <person name="Wang C.C."/>
            <person name="Dunne R.L."/>
            <person name="Upcroft J.A."/>
            <person name="Upcroft P."/>
            <person name="White O."/>
            <person name="Salzberg S.L."/>
            <person name="Tang P."/>
            <person name="Chiu C.-H."/>
            <person name="Lee Y.-S."/>
            <person name="Embley T.M."/>
            <person name="Coombs G.H."/>
            <person name="Mottram J.C."/>
            <person name="Tachezy J."/>
            <person name="Fraser-Liggett C.M."/>
            <person name="Johnson P.J."/>
        </authorList>
    </citation>
    <scope>NUCLEOTIDE SEQUENCE [LARGE SCALE GENOMIC DNA]</scope>
    <source>
        <strain evidence="3">G3</strain>
    </source>
</reference>
<keyword evidence="1" id="KW-0175">Coiled coil</keyword>
<dbReference type="KEGG" id="tva:4754530"/>
<dbReference type="EMBL" id="DS113745">
    <property type="protein sequence ID" value="EAX96756.1"/>
    <property type="molecule type" value="Genomic_DNA"/>
</dbReference>